<dbReference type="PANTHER" id="PTHR12526">
    <property type="entry name" value="GLYCOSYLTRANSFERASE"/>
    <property type="match status" value="1"/>
</dbReference>
<dbReference type="CDD" id="cd03801">
    <property type="entry name" value="GT4_PimA-like"/>
    <property type="match status" value="1"/>
</dbReference>
<dbReference type="RefSeq" id="WP_015162861.1">
    <property type="nucleotide sequence ID" value="NC_019697.1"/>
</dbReference>
<gene>
    <name evidence="2" type="ORF">Cha6605_5940</name>
</gene>
<dbReference type="HOGENOM" id="CLU_052026_1_0_3"/>
<accession>K9UQS6</accession>
<dbReference type="InterPro" id="IPR001296">
    <property type="entry name" value="Glyco_trans_1"/>
</dbReference>
<evidence type="ECO:0000259" key="1">
    <source>
        <dbReference type="Pfam" id="PF00534"/>
    </source>
</evidence>
<organism evidence="2 3">
    <name type="scientific">Chamaesiphon minutus (strain ATCC 27169 / PCC 6605)</name>
    <dbReference type="NCBI Taxonomy" id="1173020"/>
    <lineage>
        <taxon>Bacteria</taxon>
        <taxon>Bacillati</taxon>
        <taxon>Cyanobacteriota</taxon>
        <taxon>Cyanophyceae</taxon>
        <taxon>Gomontiellales</taxon>
        <taxon>Chamaesiphonaceae</taxon>
        <taxon>Chamaesiphon</taxon>
    </lineage>
</organism>
<dbReference type="GO" id="GO:0016757">
    <property type="term" value="F:glycosyltransferase activity"/>
    <property type="evidence" value="ECO:0007669"/>
    <property type="project" value="InterPro"/>
</dbReference>
<dbReference type="OrthoDB" id="9775208at2"/>
<feature type="domain" description="Glycosyl transferase family 1" evidence="1">
    <location>
        <begin position="229"/>
        <end position="385"/>
    </location>
</feature>
<dbReference type="eggNOG" id="COG0438">
    <property type="taxonomic scope" value="Bacteria"/>
</dbReference>
<dbReference type="Proteomes" id="UP000010366">
    <property type="component" value="Chromosome"/>
</dbReference>
<dbReference type="Gene3D" id="3.40.50.2000">
    <property type="entry name" value="Glycogen Phosphorylase B"/>
    <property type="match status" value="2"/>
</dbReference>
<protein>
    <submittedName>
        <fullName evidence="2">Glycosyltransferase</fullName>
    </submittedName>
</protein>
<dbReference type="STRING" id="1173020.Cha6605_5940"/>
<dbReference type="EMBL" id="CP003600">
    <property type="protein sequence ID" value="AFY96786.1"/>
    <property type="molecule type" value="Genomic_DNA"/>
</dbReference>
<dbReference type="SUPFAM" id="SSF53756">
    <property type="entry name" value="UDP-Glycosyltransferase/glycogen phosphorylase"/>
    <property type="match status" value="1"/>
</dbReference>
<reference evidence="2 3" key="1">
    <citation type="submission" date="2012-05" db="EMBL/GenBank/DDBJ databases">
        <title>Finished chromosome of genome of Chamaesiphon sp. PCC 6605.</title>
        <authorList>
            <consortium name="US DOE Joint Genome Institute"/>
            <person name="Gugger M."/>
            <person name="Coursin T."/>
            <person name="Rippka R."/>
            <person name="Tandeau De Marsac N."/>
            <person name="Huntemann M."/>
            <person name="Wei C.-L."/>
            <person name="Han J."/>
            <person name="Detter J.C."/>
            <person name="Han C."/>
            <person name="Tapia R."/>
            <person name="Chen A."/>
            <person name="Kyrpides N."/>
            <person name="Mavromatis K."/>
            <person name="Markowitz V."/>
            <person name="Szeto E."/>
            <person name="Ivanova N."/>
            <person name="Pagani I."/>
            <person name="Pati A."/>
            <person name="Goodwin L."/>
            <person name="Nordberg H.P."/>
            <person name="Cantor M.N."/>
            <person name="Hua S.X."/>
            <person name="Woyke T."/>
            <person name="Kerfeld C.A."/>
        </authorList>
    </citation>
    <scope>NUCLEOTIDE SEQUENCE [LARGE SCALE GENOMIC DNA]</scope>
    <source>
        <strain evidence="3">ATCC 27169 / PCC 6605</strain>
    </source>
</reference>
<sequence length="418" mass="46893">MKVLLSAYACEPGRGTEPGVGWNTAWEIAKYHEVWILTRPDDGKEAIEAELQRNPNPNLHFVYFTLPILGSLWRQGGSIAFLIHYYLWQIQAFFVARRLHAEIGFELSHHVTFVKYSVPSFLALLPIPFIFGPVGGAESAPTAFAQDFRWRGKIHEFLRGLSQWFGERDPFTQMTVRRSVLSWATTPETAERLVKMGASRVEVLSQVGLLPEEVTRMEQFPLSDCAPLRFISIGRLLHWKGFDLGLRAFAQANLPKEAQYWLIGSGSEQDYLQQLVVDLGIADRVKFLAQMPRQELFLNLGTCTALVHPSLHESGGFVCLEAMAAGRPVICLNLGGPAVQVTEETGFKIPALSPTQVITGLAKAMSILANDPELRLSMGRAGQQRVKEFYNWEVRGHQMCQLYDNVVKARLIQPESIA</sequence>
<keyword evidence="3" id="KW-1185">Reference proteome</keyword>
<proteinExistence type="predicted"/>
<keyword evidence="2" id="KW-0808">Transferase</keyword>
<evidence type="ECO:0000313" key="3">
    <source>
        <dbReference type="Proteomes" id="UP000010366"/>
    </source>
</evidence>
<dbReference type="KEGG" id="cmp:Cha6605_5940"/>
<evidence type="ECO:0000313" key="2">
    <source>
        <dbReference type="EMBL" id="AFY96786.1"/>
    </source>
</evidence>
<dbReference type="Pfam" id="PF00534">
    <property type="entry name" value="Glycos_transf_1"/>
    <property type="match status" value="1"/>
</dbReference>
<dbReference type="AlphaFoldDB" id="K9UQS6"/>
<dbReference type="PATRIC" id="fig|1173020.3.peg.6839"/>
<name>K9UQS6_CHAP6</name>
<dbReference type="PANTHER" id="PTHR12526:SF635">
    <property type="entry name" value="GLYCOSYL TRANSFERASE GROUP 1"/>
    <property type="match status" value="1"/>
</dbReference>